<comment type="caution">
    <text evidence="7">The sequence shown here is derived from an EMBL/GenBank/DDBJ whole genome shotgun (WGS) entry which is preliminary data.</text>
</comment>
<evidence type="ECO:0000256" key="5">
    <source>
        <dbReference type="SAM" id="Phobius"/>
    </source>
</evidence>
<dbReference type="RefSeq" id="WP_344665756.1">
    <property type="nucleotide sequence ID" value="NZ_BAAAQN010000012.1"/>
</dbReference>
<organism evidence="7 8">
    <name type="scientific">Catenulispora yoronensis</name>
    <dbReference type="NCBI Taxonomy" id="450799"/>
    <lineage>
        <taxon>Bacteria</taxon>
        <taxon>Bacillati</taxon>
        <taxon>Actinomycetota</taxon>
        <taxon>Actinomycetes</taxon>
        <taxon>Catenulisporales</taxon>
        <taxon>Catenulisporaceae</taxon>
        <taxon>Catenulispora</taxon>
    </lineage>
</organism>
<proteinExistence type="predicted"/>
<protein>
    <recommendedName>
        <fullName evidence="6">Methylamine utilisation protein MauE domain-containing protein</fullName>
    </recommendedName>
</protein>
<sequence length="173" mass="17459">MVYLSLCCRGLLAAVFLLAVAGKARSRAAYRAFAASLDDVRWLPPRLRRAAPPALVGAEAVTLVLLLVPAAAAPGCACAFVLLAAFALGVGRSLRRGEDVRCLCFGVDNGPMDSSTVVRNTALAACAAAGFAGTALASGPASGAGTVVALVGGAALGALVTRWDDLHYLLFSA</sequence>
<keyword evidence="4 5" id="KW-0472">Membrane</keyword>
<accession>A0ABP5FGD2</accession>
<keyword evidence="2 5" id="KW-0812">Transmembrane</keyword>
<gene>
    <name evidence="7" type="ORF">GCM10009839_25460</name>
</gene>
<evidence type="ECO:0000313" key="8">
    <source>
        <dbReference type="Proteomes" id="UP001500751"/>
    </source>
</evidence>
<evidence type="ECO:0000256" key="1">
    <source>
        <dbReference type="ARBA" id="ARBA00004141"/>
    </source>
</evidence>
<keyword evidence="8" id="KW-1185">Reference proteome</keyword>
<dbReference type="Proteomes" id="UP001500751">
    <property type="component" value="Unassembled WGS sequence"/>
</dbReference>
<evidence type="ECO:0000256" key="4">
    <source>
        <dbReference type="ARBA" id="ARBA00023136"/>
    </source>
</evidence>
<feature type="domain" description="Methylamine utilisation protein MauE" evidence="6">
    <location>
        <begin position="1"/>
        <end position="132"/>
    </location>
</feature>
<evidence type="ECO:0000313" key="7">
    <source>
        <dbReference type="EMBL" id="GAA2026064.1"/>
    </source>
</evidence>
<keyword evidence="3 5" id="KW-1133">Transmembrane helix</keyword>
<evidence type="ECO:0000256" key="2">
    <source>
        <dbReference type="ARBA" id="ARBA00022692"/>
    </source>
</evidence>
<reference evidence="8" key="1">
    <citation type="journal article" date="2019" name="Int. J. Syst. Evol. Microbiol.">
        <title>The Global Catalogue of Microorganisms (GCM) 10K type strain sequencing project: providing services to taxonomists for standard genome sequencing and annotation.</title>
        <authorList>
            <consortium name="The Broad Institute Genomics Platform"/>
            <consortium name="The Broad Institute Genome Sequencing Center for Infectious Disease"/>
            <person name="Wu L."/>
            <person name="Ma J."/>
        </authorList>
    </citation>
    <scope>NUCLEOTIDE SEQUENCE [LARGE SCALE GENOMIC DNA]</scope>
    <source>
        <strain evidence="8">JCM 16014</strain>
    </source>
</reference>
<feature type="transmembrane region" description="Helical" evidence="5">
    <location>
        <begin position="58"/>
        <end position="91"/>
    </location>
</feature>
<name>A0ABP5FGD2_9ACTN</name>
<evidence type="ECO:0000256" key="3">
    <source>
        <dbReference type="ARBA" id="ARBA00022989"/>
    </source>
</evidence>
<dbReference type="EMBL" id="BAAAQN010000012">
    <property type="protein sequence ID" value="GAA2026064.1"/>
    <property type="molecule type" value="Genomic_DNA"/>
</dbReference>
<comment type="subcellular location">
    <subcellularLocation>
        <location evidence="1">Membrane</location>
        <topology evidence="1">Multi-pass membrane protein</topology>
    </subcellularLocation>
</comment>
<dbReference type="Pfam" id="PF07291">
    <property type="entry name" value="MauE"/>
    <property type="match status" value="1"/>
</dbReference>
<evidence type="ECO:0000259" key="6">
    <source>
        <dbReference type="Pfam" id="PF07291"/>
    </source>
</evidence>
<dbReference type="InterPro" id="IPR009908">
    <property type="entry name" value="Methylamine_util_MauE"/>
</dbReference>